<evidence type="ECO:0000256" key="1">
    <source>
        <dbReference type="ARBA" id="ARBA00007957"/>
    </source>
</evidence>
<feature type="binding site" evidence="7">
    <location>
        <position position="93"/>
    </location>
    <ligand>
        <name>Zn(2+)</name>
        <dbReference type="ChEBI" id="CHEBI:29105"/>
    </ligand>
</feature>
<dbReference type="GO" id="GO:0045892">
    <property type="term" value="P:negative regulation of DNA-templated transcription"/>
    <property type="evidence" value="ECO:0007669"/>
    <property type="project" value="TreeGrafter"/>
</dbReference>
<dbReference type="InterPro" id="IPR002481">
    <property type="entry name" value="FUR"/>
</dbReference>
<keyword evidence="10" id="KW-1185">Reference proteome</keyword>
<dbReference type="Gene3D" id="1.10.10.10">
    <property type="entry name" value="Winged helix-like DNA-binding domain superfamily/Winged helix DNA-binding domain"/>
    <property type="match status" value="1"/>
</dbReference>
<evidence type="ECO:0000256" key="4">
    <source>
        <dbReference type="ARBA" id="ARBA00023015"/>
    </source>
</evidence>
<dbReference type="SUPFAM" id="SSF46785">
    <property type="entry name" value="Winged helix' DNA-binding domain"/>
    <property type="match status" value="1"/>
</dbReference>
<dbReference type="InterPro" id="IPR036388">
    <property type="entry name" value="WH-like_DNA-bd_sf"/>
</dbReference>
<evidence type="ECO:0000313" key="10">
    <source>
        <dbReference type="Proteomes" id="UP000006546"/>
    </source>
</evidence>
<proteinExistence type="inferred from homology"/>
<evidence type="ECO:0000256" key="7">
    <source>
        <dbReference type="PIRSR" id="PIRSR602481-1"/>
    </source>
</evidence>
<keyword evidence="7" id="KW-0479">Metal-binding</keyword>
<dbReference type="GO" id="GO:0000976">
    <property type="term" value="F:transcription cis-regulatory region binding"/>
    <property type="evidence" value="ECO:0007669"/>
    <property type="project" value="TreeGrafter"/>
</dbReference>
<comment type="cofactor">
    <cofactor evidence="8">
        <name>Mn(2+)</name>
        <dbReference type="ChEBI" id="CHEBI:29035"/>
    </cofactor>
    <cofactor evidence="8">
        <name>Fe(2+)</name>
        <dbReference type="ChEBI" id="CHEBI:29033"/>
    </cofactor>
    <text evidence="8">Binds 1 Mn(2+) or Fe(2+) ion per subunit.</text>
</comment>
<feature type="binding site" evidence="7">
    <location>
        <position position="136"/>
    </location>
    <ligand>
        <name>Zn(2+)</name>
        <dbReference type="ChEBI" id="CHEBI:29105"/>
    </ligand>
</feature>
<dbReference type="KEGG" id="tbe:Trebr_1245"/>
<dbReference type="STRING" id="906968.Trebr_1245"/>
<reference evidence="10" key="1">
    <citation type="submission" date="2011-04" db="EMBL/GenBank/DDBJ databases">
        <title>The complete genome of Treponema brennaborense DSM 12168.</title>
        <authorList>
            <person name="Lucas S."/>
            <person name="Han J."/>
            <person name="Lapidus A."/>
            <person name="Bruce D."/>
            <person name="Goodwin L."/>
            <person name="Pitluck S."/>
            <person name="Peters L."/>
            <person name="Kyrpides N."/>
            <person name="Mavromatis K."/>
            <person name="Ivanova N."/>
            <person name="Mikhailova N."/>
            <person name="Pagani I."/>
            <person name="Teshima H."/>
            <person name="Detter J.C."/>
            <person name="Tapia R."/>
            <person name="Han C."/>
            <person name="Land M."/>
            <person name="Hauser L."/>
            <person name="Markowitz V."/>
            <person name="Cheng J.-F."/>
            <person name="Hugenholtz P."/>
            <person name="Woyke T."/>
            <person name="Wu D."/>
            <person name="Gronow S."/>
            <person name="Wellnitz S."/>
            <person name="Brambilla E."/>
            <person name="Klenk H.-P."/>
            <person name="Eisen J.A."/>
        </authorList>
    </citation>
    <scope>NUCLEOTIDE SEQUENCE [LARGE SCALE GENOMIC DNA]</scope>
    <source>
        <strain evidence="10">DSM 12168 / CIP 105900 / DD5/3</strain>
    </source>
</reference>
<feature type="binding site" evidence="8">
    <location>
        <position position="108"/>
    </location>
    <ligand>
        <name>Fe cation</name>
        <dbReference type="ChEBI" id="CHEBI:24875"/>
    </ligand>
</feature>
<keyword evidence="5" id="KW-0238">DNA-binding</keyword>
<keyword evidence="2" id="KW-0678">Repressor</keyword>
<dbReference type="RefSeq" id="WP_013758380.1">
    <property type="nucleotide sequence ID" value="NC_015500.1"/>
</dbReference>
<evidence type="ECO:0000313" key="9">
    <source>
        <dbReference type="EMBL" id="AEE16673.1"/>
    </source>
</evidence>
<protein>
    <submittedName>
        <fullName evidence="9">Ferric uptake regulator, Fur family</fullName>
    </submittedName>
</protein>
<evidence type="ECO:0000256" key="3">
    <source>
        <dbReference type="ARBA" id="ARBA00022833"/>
    </source>
</evidence>
<keyword evidence="8" id="KW-0408">Iron</keyword>
<dbReference type="HOGENOM" id="CLU_096072_5_2_12"/>
<evidence type="ECO:0000256" key="6">
    <source>
        <dbReference type="ARBA" id="ARBA00023163"/>
    </source>
</evidence>
<accession>F4LLK9</accession>
<name>F4LLK9_TREBD</name>
<dbReference type="AlphaFoldDB" id="F4LLK9"/>
<comment type="cofactor">
    <cofactor evidence="7">
        <name>Zn(2+)</name>
        <dbReference type="ChEBI" id="CHEBI:29105"/>
    </cofactor>
    <text evidence="7">Binds 1 zinc ion per subunit.</text>
</comment>
<feature type="binding site" evidence="7">
    <location>
        <position position="133"/>
    </location>
    <ligand>
        <name>Zn(2+)</name>
        <dbReference type="ChEBI" id="CHEBI:29105"/>
    </ligand>
</feature>
<dbReference type="Gene3D" id="3.30.1490.190">
    <property type="match status" value="1"/>
</dbReference>
<feature type="binding site" evidence="7">
    <location>
        <position position="96"/>
    </location>
    <ligand>
        <name>Zn(2+)</name>
        <dbReference type="ChEBI" id="CHEBI:29105"/>
    </ligand>
</feature>
<comment type="similarity">
    <text evidence="1">Belongs to the Fur family.</text>
</comment>
<evidence type="ECO:0000256" key="5">
    <source>
        <dbReference type="ARBA" id="ARBA00023125"/>
    </source>
</evidence>
<dbReference type="Proteomes" id="UP000006546">
    <property type="component" value="Chromosome"/>
</dbReference>
<dbReference type="eggNOG" id="COG0735">
    <property type="taxonomic scope" value="Bacteria"/>
</dbReference>
<dbReference type="PANTHER" id="PTHR33202">
    <property type="entry name" value="ZINC UPTAKE REGULATION PROTEIN"/>
    <property type="match status" value="1"/>
</dbReference>
<keyword evidence="3 7" id="KW-0862">Zinc</keyword>
<dbReference type="InterPro" id="IPR036390">
    <property type="entry name" value="WH_DNA-bd_sf"/>
</dbReference>
<feature type="binding site" evidence="8">
    <location>
        <position position="87"/>
    </location>
    <ligand>
        <name>Fe cation</name>
        <dbReference type="ChEBI" id="CHEBI:24875"/>
    </ligand>
</feature>
<gene>
    <name evidence="9" type="ordered locus">Trebr_1245</name>
</gene>
<evidence type="ECO:0000256" key="2">
    <source>
        <dbReference type="ARBA" id="ARBA00022491"/>
    </source>
</evidence>
<evidence type="ECO:0000256" key="8">
    <source>
        <dbReference type="PIRSR" id="PIRSR602481-2"/>
    </source>
</evidence>
<dbReference type="GO" id="GO:1900376">
    <property type="term" value="P:regulation of secondary metabolite biosynthetic process"/>
    <property type="evidence" value="ECO:0007669"/>
    <property type="project" value="TreeGrafter"/>
</dbReference>
<dbReference type="InterPro" id="IPR043135">
    <property type="entry name" value="Fur_C"/>
</dbReference>
<keyword evidence="6" id="KW-0804">Transcription</keyword>
<dbReference type="Pfam" id="PF01475">
    <property type="entry name" value="FUR"/>
    <property type="match status" value="1"/>
</dbReference>
<keyword evidence="4" id="KW-0805">Transcription regulation</keyword>
<dbReference type="GO" id="GO:0008270">
    <property type="term" value="F:zinc ion binding"/>
    <property type="evidence" value="ECO:0007669"/>
    <property type="project" value="TreeGrafter"/>
</dbReference>
<dbReference type="OrthoDB" id="8659436at2"/>
<organism evidence="9 10">
    <name type="scientific">Treponema brennaborense (strain DSM 12168 / CIP 105900 / DD5/3)</name>
    <dbReference type="NCBI Taxonomy" id="906968"/>
    <lineage>
        <taxon>Bacteria</taxon>
        <taxon>Pseudomonadati</taxon>
        <taxon>Spirochaetota</taxon>
        <taxon>Spirochaetia</taxon>
        <taxon>Spirochaetales</taxon>
        <taxon>Treponemataceae</taxon>
        <taxon>Treponema</taxon>
    </lineage>
</organism>
<dbReference type="GO" id="GO:0003700">
    <property type="term" value="F:DNA-binding transcription factor activity"/>
    <property type="evidence" value="ECO:0007669"/>
    <property type="project" value="InterPro"/>
</dbReference>
<dbReference type="CDD" id="cd07153">
    <property type="entry name" value="Fur_like"/>
    <property type="match status" value="1"/>
</dbReference>
<dbReference type="PANTHER" id="PTHR33202:SF7">
    <property type="entry name" value="FERRIC UPTAKE REGULATION PROTEIN"/>
    <property type="match status" value="1"/>
</dbReference>
<sequence length="142" mass="15822">MNGSAQYQTKQQTLILAFLSERQGLHITVRGIVDHFRRNGIAVGTATVYRQLEKMVRDGTVKKYTVDAESGACFEFVGKSACGAPEHCFHFKCESCGKLMHFHCPELEAVQRHMSEEHGLSVDTVKTVYYGICTECSEGQNA</sequence>
<dbReference type="EMBL" id="CP002696">
    <property type="protein sequence ID" value="AEE16673.1"/>
    <property type="molecule type" value="Genomic_DNA"/>
</dbReference>